<keyword evidence="2 3" id="KW-0479">Metal-binding</keyword>
<keyword evidence="4" id="KW-0812">Transmembrane</keyword>
<keyword evidence="4" id="KW-0472">Membrane</keyword>
<comment type="similarity">
    <text evidence="1">Belongs to the DinB family.</text>
</comment>
<dbReference type="STRING" id="485917.Phep_2413"/>
<evidence type="ECO:0000256" key="4">
    <source>
        <dbReference type="SAM" id="Phobius"/>
    </source>
</evidence>
<reference evidence="5 6" key="1">
    <citation type="journal article" date="2009" name="Stand. Genomic Sci.">
        <title>Complete genome sequence of Pedobacter heparinus type strain (HIM 762-3).</title>
        <authorList>
            <person name="Han C."/>
            <person name="Spring S."/>
            <person name="Lapidus A."/>
            <person name="Del Rio T.G."/>
            <person name="Tice H."/>
            <person name="Copeland A."/>
            <person name="Cheng J.F."/>
            <person name="Lucas S."/>
            <person name="Chen F."/>
            <person name="Nolan M."/>
            <person name="Bruce D."/>
            <person name="Goodwin L."/>
            <person name="Pitluck S."/>
            <person name="Ivanova N."/>
            <person name="Mavromatis K."/>
            <person name="Mikhailova N."/>
            <person name="Pati A."/>
            <person name="Chen A."/>
            <person name="Palaniappan K."/>
            <person name="Land M."/>
            <person name="Hauser L."/>
            <person name="Chang Y.J."/>
            <person name="Jeffries C.C."/>
            <person name="Saunders E."/>
            <person name="Chertkov O."/>
            <person name="Brettin T."/>
            <person name="Goker M."/>
            <person name="Rohde M."/>
            <person name="Bristow J."/>
            <person name="Eisen J.A."/>
            <person name="Markowitz V."/>
            <person name="Hugenholtz P."/>
            <person name="Kyrpides N.C."/>
            <person name="Klenk H.P."/>
            <person name="Detter J.C."/>
        </authorList>
    </citation>
    <scope>NUCLEOTIDE SEQUENCE [LARGE SCALE GENOMIC DNA]</scope>
    <source>
        <strain evidence="6">ATCC 13125 / DSM 2366 / CIP 104194 / JCM 7457 / NBRC 12017 / NCIMB 9290 / NRRL B-14731 / HIM 762-3</strain>
    </source>
</reference>
<evidence type="ECO:0000313" key="6">
    <source>
        <dbReference type="Proteomes" id="UP000000852"/>
    </source>
</evidence>
<protein>
    <submittedName>
        <fullName evidence="5">DinB family protein</fullName>
    </submittedName>
</protein>
<dbReference type="InterPro" id="IPR007837">
    <property type="entry name" value="DinB"/>
</dbReference>
<keyword evidence="4" id="KW-1133">Transmembrane helix</keyword>
<evidence type="ECO:0000256" key="2">
    <source>
        <dbReference type="ARBA" id="ARBA00022723"/>
    </source>
</evidence>
<feature type="binding site" evidence="3">
    <location>
        <position position="135"/>
    </location>
    <ligand>
        <name>a divalent metal cation</name>
        <dbReference type="ChEBI" id="CHEBI:60240"/>
    </ligand>
</feature>
<proteinExistence type="inferred from homology"/>
<organism evidence="5 6">
    <name type="scientific">Pedobacter heparinus (strain ATCC 13125 / DSM 2366 / CIP 104194 / JCM 7457 / NBRC 12017 / NCIMB 9290 / NRRL B-14731 / HIM 762-3)</name>
    <dbReference type="NCBI Taxonomy" id="485917"/>
    <lineage>
        <taxon>Bacteria</taxon>
        <taxon>Pseudomonadati</taxon>
        <taxon>Bacteroidota</taxon>
        <taxon>Sphingobacteriia</taxon>
        <taxon>Sphingobacteriales</taxon>
        <taxon>Sphingobacteriaceae</taxon>
        <taxon>Pedobacter</taxon>
    </lineage>
</organism>
<accession>C6XZC1</accession>
<dbReference type="SUPFAM" id="SSF109854">
    <property type="entry name" value="DinB/YfiT-like putative metalloenzymes"/>
    <property type="match status" value="1"/>
</dbReference>
<evidence type="ECO:0000256" key="3">
    <source>
        <dbReference type="PIRSR" id="PIRSR607837-1"/>
    </source>
</evidence>
<dbReference type="InterPro" id="IPR034660">
    <property type="entry name" value="DinB/YfiT-like"/>
</dbReference>
<dbReference type="Gene3D" id="1.20.120.450">
    <property type="entry name" value="dinb family like domain"/>
    <property type="match status" value="1"/>
</dbReference>
<name>C6XZC1_PEDHD</name>
<evidence type="ECO:0000313" key="5">
    <source>
        <dbReference type="EMBL" id="ACU04617.1"/>
    </source>
</evidence>
<dbReference type="OrthoDB" id="118635at2"/>
<feature type="binding site" evidence="3">
    <location>
        <position position="131"/>
    </location>
    <ligand>
        <name>a divalent metal cation</name>
        <dbReference type="ChEBI" id="CHEBI:60240"/>
    </ligand>
</feature>
<dbReference type="Pfam" id="PF05163">
    <property type="entry name" value="DinB"/>
    <property type="match status" value="1"/>
</dbReference>
<gene>
    <name evidence="5" type="ordered locus">Phep_2413</name>
</gene>
<dbReference type="AlphaFoldDB" id="C6XZC1"/>
<dbReference type="HOGENOM" id="CLU_137931_0_0_10"/>
<keyword evidence="6" id="KW-1185">Reference proteome</keyword>
<dbReference type="PANTHER" id="PTHR37302">
    <property type="entry name" value="SLR1116 PROTEIN"/>
    <property type="match status" value="1"/>
</dbReference>
<evidence type="ECO:0000256" key="1">
    <source>
        <dbReference type="ARBA" id="ARBA00008635"/>
    </source>
</evidence>
<dbReference type="PANTHER" id="PTHR37302:SF3">
    <property type="entry name" value="DAMAGE-INDUCIBLE PROTEIN DINB"/>
    <property type="match status" value="1"/>
</dbReference>
<dbReference type="EMBL" id="CP001681">
    <property type="protein sequence ID" value="ACU04617.1"/>
    <property type="molecule type" value="Genomic_DNA"/>
</dbReference>
<dbReference type="KEGG" id="phe:Phep_2413"/>
<feature type="binding site" evidence="3">
    <location>
        <position position="49"/>
    </location>
    <ligand>
        <name>a divalent metal cation</name>
        <dbReference type="ChEBI" id="CHEBI:60240"/>
    </ligand>
</feature>
<dbReference type="Proteomes" id="UP000000852">
    <property type="component" value="Chromosome"/>
</dbReference>
<dbReference type="RefSeq" id="WP_015808229.1">
    <property type="nucleotide sequence ID" value="NC_013061.1"/>
</dbReference>
<dbReference type="eggNOG" id="COG2318">
    <property type="taxonomic scope" value="Bacteria"/>
</dbReference>
<feature type="transmembrane region" description="Helical" evidence="4">
    <location>
        <begin position="43"/>
        <end position="63"/>
    </location>
</feature>
<dbReference type="GO" id="GO:0046872">
    <property type="term" value="F:metal ion binding"/>
    <property type="evidence" value="ECO:0007669"/>
    <property type="project" value="UniProtKB-KW"/>
</dbReference>
<sequence length="158" mass="18418">MNNLLKFQYQLVKESRAVVLRYLELQVQDDLLKGVDTFNGKSIAFMMVHVANTYIAWVGNFALAMQRPYYTESEFTMVAQLRTIFKDVDLIMEQFITGFATDTMRAVKGYKWADQYIETDAYSIFTHVLTHEFHHKGQIMTMGRLLGHTPPDTDVMRF</sequence>